<dbReference type="OMA" id="INHPARW"/>
<keyword evidence="5" id="KW-0560">Oxidoreductase</keyword>
<dbReference type="AlphaFoldDB" id="A0A284QPN6"/>
<evidence type="ECO:0000313" key="9">
    <source>
        <dbReference type="Proteomes" id="UP000219338"/>
    </source>
</evidence>
<evidence type="ECO:0000256" key="6">
    <source>
        <dbReference type="RuleBase" id="RU361277"/>
    </source>
</evidence>
<gene>
    <name evidence="8" type="ORF">ARMOST_01709</name>
</gene>
<evidence type="ECO:0000313" key="8">
    <source>
        <dbReference type="EMBL" id="SJK98442.1"/>
    </source>
</evidence>
<evidence type="ECO:0000256" key="5">
    <source>
        <dbReference type="ARBA" id="ARBA00023002"/>
    </source>
</evidence>
<dbReference type="InterPro" id="IPR045306">
    <property type="entry name" value="SDH-like"/>
</dbReference>
<evidence type="ECO:0000256" key="4">
    <source>
        <dbReference type="ARBA" id="ARBA00022833"/>
    </source>
</evidence>
<evidence type="ECO:0000256" key="2">
    <source>
        <dbReference type="ARBA" id="ARBA00008072"/>
    </source>
</evidence>
<dbReference type="InterPro" id="IPR036291">
    <property type="entry name" value="NAD(P)-bd_dom_sf"/>
</dbReference>
<proteinExistence type="inferred from homology"/>
<dbReference type="CDD" id="cd05285">
    <property type="entry name" value="sorbitol_DH"/>
    <property type="match status" value="1"/>
</dbReference>
<keyword evidence="4 6" id="KW-0862">Zinc</keyword>
<dbReference type="SUPFAM" id="SSF50129">
    <property type="entry name" value="GroES-like"/>
    <property type="match status" value="1"/>
</dbReference>
<dbReference type="Gene3D" id="3.90.180.10">
    <property type="entry name" value="Medium-chain alcohol dehydrogenases, catalytic domain"/>
    <property type="match status" value="1"/>
</dbReference>
<reference evidence="9" key="1">
    <citation type="journal article" date="2017" name="Nat. Ecol. Evol.">
        <title>Genome expansion and lineage-specific genetic innovations in the forest pathogenic fungi Armillaria.</title>
        <authorList>
            <person name="Sipos G."/>
            <person name="Prasanna A.N."/>
            <person name="Walter M.C."/>
            <person name="O'Connor E."/>
            <person name="Balint B."/>
            <person name="Krizsan K."/>
            <person name="Kiss B."/>
            <person name="Hess J."/>
            <person name="Varga T."/>
            <person name="Slot J."/>
            <person name="Riley R."/>
            <person name="Boka B."/>
            <person name="Rigling D."/>
            <person name="Barry K."/>
            <person name="Lee J."/>
            <person name="Mihaltcheva S."/>
            <person name="LaButti K."/>
            <person name="Lipzen A."/>
            <person name="Waldron R."/>
            <person name="Moloney N.M."/>
            <person name="Sperisen C."/>
            <person name="Kredics L."/>
            <person name="Vagvoelgyi C."/>
            <person name="Patrignani A."/>
            <person name="Fitzpatrick D."/>
            <person name="Nagy I."/>
            <person name="Doyle S."/>
            <person name="Anderson J.B."/>
            <person name="Grigoriev I.V."/>
            <person name="Gueldener U."/>
            <person name="Muensterkoetter M."/>
            <person name="Nagy L.G."/>
        </authorList>
    </citation>
    <scope>NUCLEOTIDE SEQUENCE [LARGE SCALE GENOMIC DNA]</scope>
    <source>
        <strain evidence="9">C18/9</strain>
    </source>
</reference>
<dbReference type="PROSITE" id="PS00059">
    <property type="entry name" value="ADH_ZINC"/>
    <property type="match status" value="1"/>
</dbReference>
<keyword evidence="9" id="KW-1185">Reference proteome</keyword>
<dbReference type="SUPFAM" id="SSF51735">
    <property type="entry name" value="NAD(P)-binding Rossmann-fold domains"/>
    <property type="match status" value="1"/>
</dbReference>
<comment type="similarity">
    <text evidence="2 6">Belongs to the zinc-containing alcohol dehydrogenase family.</text>
</comment>
<dbReference type="GO" id="GO:0006062">
    <property type="term" value="P:sorbitol catabolic process"/>
    <property type="evidence" value="ECO:0007669"/>
    <property type="project" value="TreeGrafter"/>
</dbReference>
<protein>
    <submittedName>
        <fullName evidence="8">Related to sorbitol dehydrogenase</fullName>
    </submittedName>
</protein>
<dbReference type="EMBL" id="FUEG01000001">
    <property type="protein sequence ID" value="SJK98442.1"/>
    <property type="molecule type" value="Genomic_DNA"/>
</dbReference>
<name>A0A284QPN6_ARMOS</name>
<dbReference type="Pfam" id="PF08240">
    <property type="entry name" value="ADH_N"/>
    <property type="match status" value="1"/>
</dbReference>
<organism evidence="8 9">
    <name type="scientific">Armillaria ostoyae</name>
    <name type="common">Armillaria root rot fungus</name>
    <dbReference type="NCBI Taxonomy" id="47428"/>
    <lineage>
        <taxon>Eukaryota</taxon>
        <taxon>Fungi</taxon>
        <taxon>Dikarya</taxon>
        <taxon>Basidiomycota</taxon>
        <taxon>Agaricomycotina</taxon>
        <taxon>Agaricomycetes</taxon>
        <taxon>Agaricomycetidae</taxon>
        <taxon>Agaricales</taxon>
        <taxon>Marasmiineae</taxon>
        <taxon>Physalacriaceae</taxon>
        <taxon>Armillaria</taxon>
    </lineage>
</organism>
<accession>A0A284QPN6</accession>
<dbReference type="Pfam" id="PF00107">
    <property type="entry name" value="ADH_zinc_N"/>
    <property type="match status" value="1"/>
</dbReference>
<dbReference type="PANTHER" id="PTHR43161">
    <property type="entry name" value="SORBITOL DEHYDROGENASE"/>
    <property type="match status" value="1"/>
</dbReference>
<dbReference type="InterPro" id="IPR020843">
    <property type="entry name" value="ER"/>
</dbReference>
<evidence type="ECO:0000256" key="1">
    <source>
        <dbReference type="ARBA" id="ARBA00001947"/>
    </source>
</evidence>
<dbReference type="InterPro" id="IPR013154">
    <property type="entry name" value="ADH-like_N"/>
</dbReference>
<dbReference type="GO" id="GO:0008270">
    <property type="term" value="F:zinc ion binding"/>
    <property type="evidence" value="ECO:0007669"/>
    <property type="project" value="InterPro"/>
</dbReference>
<sequence length="370" mass="39370">MDGMISSLVLHAPRDLRLSRRPLPAPPPHHVQIAILSTGLCGSDLHYYLHARNGAFALQAPLVLGHESAGVITAVGPLVTDFCPGQYVAIEAGIPCESCEWCKTNRYNLCEGMRFRSSAKTFPHLDGTMQTKINHPAKRVHALPPGVSCEQGALAEPLSVLLHASRRAGLTQHTRKVLVFGAGAIGMLAAGLARSRGIPSEAITMVDINRERLAFAKEHGLVGKVFCLPPPTPMKGLDGLERSRSQALAFGGGYDIVYECTGAEPCIQMAVFSTKTGGKVLLIGMGTPNALIPISNAATREVDIIGSFRYADTYKEALQLLAGGTLPPITDLITHRVPFNADAVKGAFEAMAKGRDEKGNLVIKVIVGGD</sequence>
<dbReference type="STRING" id="47428.A0A284QPN6"/>
<dbReference type="SMART" id="SM00829">
    <property type="entry name" value="PKS_ER"/>
    <property type="match status" value="1"/>
</dbReference>
<dbReference type="PANTHER" id="PTHR43161:SF25">
    <property type="entry name" value="ALCOHOL DEHYDROGENASE, PUTATIVE (AFU_ORTHOLOGUE AFUA_1G14390)-RELATED"/>
    <property type="match status" value="1"/>
</dbReference>
<dbReference type="Gene3D" id="3.40.50.720">
    <property type="entry name" value="NAD(P)-binding Rossmann-like Domain"/>
    <property type="match status" value="1"/>
</dbReference>
<evidence type="ECO:0000256" key="3">
    <source>
        <dbReference type="ARBA" id="ARBA00022723"/>
    </source>
</evidence>
<dbReference type="InterPro" id="IPR002328">
    <property type="entry name" value="ADH_Zn_CS"/>
</dbReference>
<dbReference type="OrthoDB" id="5363962at2759"/>
<comment type="cofactor">
    <cofactor evidence="1 6">
        <name>Zn(2+)</name>
        <dbReference type="ChEBI" id="CHEBI:29105"/>
    </cofactor>
</comment>
<keyword evidence="3 6" id="KW-0479">Metal-binding</keyword>
<dbReference type="GO" id="GO:0003939">
    <property type="term" value="F:L-iditol 2-dehydrogenase (NAD+) activity"/>
    <property type="evidence" value="ECO:0007669"/>
    <property type="project" value="TreeGrafter"/>
</dbReference>
<dbReference type="InterPro" id="IPR011032">
    <property type="entry name" value="GroES-like_sf"/>
</dbReference>
<feature type="domain" description="Enoyl reductase (ER)" evidence="7">
    <location>
        <begin position="11"/>
        <end position="363"/>
    </location>
</feature>
<dbReference type="InterPro" id="IPR013149">
    <property type="entry name" value="ADH-like_C"/>
</dbReference>
<dbReference type="Proteomes" id="UP000219338">
    <property type="component" value="Unassembled WGS sequence"/>
</dbReference>
<evidence type="ECO:0000259" key="7">
    <source>
        <dbReference type="SMART" id="SM00829"/>
    </source>
</evidence>